<dbReference type="InterPro" id="IPR050862">
    <property type="entry name" value="RdRp_reductase_class-2"/>
</dbReference>
<evidence type="ECO:0000256" key="1">
    <source>
        <dbReference type="ARBA" id="ARBA00001922"/>
    </source>
</evidence>
<comment type="catalytic activity">
    <reaction evidence="6">
        <text>a 2'-deoxyribonucleoside 5'-diphosphate + [thioredoxin]-disulfide + H2O = a ribonucleoside 5'-diphosphate + [thioredoxin]-dithiol</text>
        <dbReference type="Rhea" id="RHEA:23252"/>
        <dbReference type="Rhea" id="RHEA-COMP:10698"/>
        <dbReference type="Rhea" id="RHEA-COMP:10700"/>
        <dbReference type="ChEBI" id="CHEBI:15377"/>
        <dbReference type="ChEBI" id="CHEBI:29950"/>
        <dbReference type="ChEBI" id="CHEBI:50058"/>
        <dbReference type="ChEBI" id="CHEBI:57930"/>
        <dbReference type="ChEBI" id="CHEBI:73316"/>
        <dbReference type="EC" id="1.17.4.1"/>
    </reaction>
</comment>
<accession>A0A7V2ATZ9</accession>
<comment type="cofactor">
    <cofactor evidence="1">
        <name>adenosylcob(III)alamin</name>
        <dbReference type="ChEBI" id="CHEBI:18408"/>
    </cofactor>
</comment>
<protein>
    <recommendedName>
        <fullName evidence="6">Ribonucleoside-diphosphate reductase</fullName>
        <ecNumber evidence="6">1.17.4.1</ecNumber>
    </recommendedName>
</protein>
<evidence type="ECO:0000256" key="2">
    <source>
        <dbReference type="ARBA" id="ARBA00022628"/>
    </source>
</evidence>
<organism evidence="9">
    <name type="scientific">Eiseniibacteriota bacterium</name>
    <dbReference type="NCBI Taxonomy" id="2212470"/>
    <lineage>
        <taxon>Bacteria</taxon>
        <taxon>Candidatus Eiseniibacteriota</taxon>
    </lineage>
</organism>
<evidence type="ECO:0000256" key="3">
    <source>
        <dbReference type="ARBA" id="ARBA00023002"/>
    </source>
</evidence>
<comment type="similarity">
    <text evidence="6">Belongs to the ribonucleoside diphosphate reductase large chain family.</text>
</comment>
<dbReference type="GO" id="GO:0031419">
    <property type="term" value="F:cobalamin binding"/>
    <property type="evidence" value="ECO:0007669"/>
    <property type="project" value="UniProtKB-KW"/>
</dbReference>
<sequence>MSSGRLEPRISNNALRVLERRYLRKDVNGNLTETPEELFQRVAANIASAERRYGDNKNRLAWEDSFYNMMASLDFLPNSPTLMNAGAELQQLSACFVLPIDDSMESIFETIKNTALIHKSGGGTGFSFSRIRPKNDRVKTTKGISSGPISFMTVFDAATETVKQGGTRRGANMAILRVDHPDILDF</sequence>
<dbReference type="SUPFAM" id="SSF51998">
    <property type="entry name" value="PFL-like glycyl radical enzymes"/>
    <property type="match status" value="1"/>
</dbReference>
<dbReference type="InterPro" id="IPR000788">
    <property type="entry name" value="RNR_lg_C"/>
</dbReference>
<keyword evidence="5" id="KW-0170">Cobalt</keyword>
<comment type="function">
    <text evidence="6">Provides the precursors necessary for DNA synthesis. Catalyzes the biosynthesis of deoxyribonucleotides from the corresponding ribonucleotides.</text>
</comment>
<feature type="non-terminal residue" evidence="9">
    <location>
        <position position="186"/>
    </location>
</feature>
<feature type="domain" description="Ribonucleotide reductase large subunit N-terminal" evidence="7">
    <location>
        <begin position="11"/>
        <end position="89"/>
    </location>
</feature>
<evidence type="ECO:0000259" key="8">
    <source>
        <dbReference type="Pfam" id="PF02867"/>
    </source>
</evidence>
<comment type="caution">
    <text evidence="9">The sequence shown here is derived from an EMBL/GenBank/DDBJ whole genome shotgun (WGS) entry which is preliminary data.</text>
</comment>
<dbReference type="PANTHER" id="PTHR43371">
    <property type="entry name" value="VITAMIN B12-DEPENDENT RIBONUCLEOTIDE REDUCTASE"/>
    <property type="match status" value="1"/>
</dbReference>
<feature type="domain" description="Ribonucleotide reductase large subunit C-terminal" evidence="8">
    <location>
        <begin position="93"/>
        <end position="186"/>
    </location>
</feature>
<name>A0A7V2ATZ9_UNCEI</name>
<evidence type="ECO:0000256" key="5">
    <source>
        <dbReference type="ARBA" id="ARBA00023285"/>
    </source>
</evidence>
<dbReference type="GO" id="GO:0004748">
    <property type="term" value="F:ribonucleoside-diphosphate reductase activity, thioredoxin disulfide as acceptor"/>
    <property type="evidence" value="ECO:0007669"/>
    <property type="project" value="UniProtKB-EC"/>
</dbReference>
<dbReference type="AlphaFoldDB" id="A0A7V2ATZ9"/>
<dbReference type="Gene3D" id="3.20.70.20">
    <property type="match status" value="1"/>
</dbReference>
<dbReference type="EC" id="1.17.4.1" evidence="6"/>
<gene>
    <name evidence="9" type="ORF">ENO08_02075</name>
</gene>
<evidence type="ECO:0000256" key="6">
    <source>
        <dbReference type="RuleBase" id="RU003410"/>
    </source>
</evidence>
<keyword evidence="2" id="KW-0846">Cobalamin</keyword>
<dbReference type="InterPro" id="IPR013509">
    <property type="entry name" value="RNR_lsu_N"/>
</dbReference>
<dbReference type="PANTHER" id="PTHR43371:SF1">
    <property type="entry name" value="RIBONUCLEOSIDE-DIPHOSPHATE REDUCTASE"/>
    <property type="match status" value="1"/>
</dbReference>
<dbReference type="UniPathway" id="UPA00326"/>
<dbReference type="Pfam" id="PF02867">
    <property type="entry name" value="Ribonuc_red_lgC"/>
    <property type="match status" value="1"/>
</dbReference>
<dbReference type="EMBL" id="DSEC01000146">
    <property type="protein sequence ID" value="HER43230.1"/>
    <property type="molecule type" value="Genomic_DNA"/>
</dbReference>
<keyword evidence="3 6" id="KW-0560">Oxidoreductase</keyword>
<evidence type="ECO:0000256" key="4">
    <source>
        <dbReference type="ARBA" id="ARBA00023116"/>
    </source>
</evidence>
<evidence type="ECO:0000259" key="7">
    <source>
        <dbReference type="Pfam" id="PF00317"/>
    </source>
</evidence>
<proteinExistence type="inferred from homology"/>
<evidence type="ECO:0000313" key="9">
    <source>
        <dbReference type="EMBL" id="HER43230.1"/>
    </source>
</evidence>
<dbReference type="GO" id="GO:0005524">
    <property type="term" value="F:ATP binding"/>
    <property type="evidence" value="ECO:0007669"/>
    <property type="project" value="InterPro"/>
</dbReference>
<reference evidence="9" key="1">
    <citation type="journal article" date="2020" name="mSystems">
        <title>Genome- and Community-Level Interaction Insights into Carbon Utilization and Element Cycling Functions of Hydrothermarchaeota in Hydrothermal Sediment.</title>
        <authorList>
            <person name="Zhou Z."/>
            <person name="Liu Y."/>
            <person name="Xu W."/>
            <person name="Pan J."/>
            <person name="Luo Z.H."/>
            <person name="Li M."/>
        </authorList>
    </citation>
    <scope>NUCLEOTIDE SEQUENCE [LARGE SCALE GENOMIC DNA]</scope>
    <source>
        <strain evidence="9">SpSt-1233</strain>
    </source>
</reference>
<dbReference type="GO" id="GO:0009263">
    <property type="term" value="P:deoxyribonucleotide biosynthetic process"/>
    <property type="evidence" value="ECO:0007669"/>
    <property type="project" value="UniProtKB-KW"/>
</dbReference>
<dbReference type="Proteomes" id="UP000886069">
    <property type="component" value="Unassembled WGS sequence"/>
</dbReference>
<keyword evidence="4 6" id="KW-0215">Deoxyribonucleotide synthesis</keyword>
<dbReference type="Pfam" id="PF00317">
    <property type="entry name" value="Ribonuc_red_lgN"/>
    <property type="match status" value="1"/>
</dbReference>